<proteinExistence type="inferred from homology"/>
<dbReference type="SUPFAM" id="SSF50249">
    <property type="entry name" value="Nucleic acid-binding proteins"/>
    <property type="match status" value="1"/>
</dbReference>
<dbReference type="Proteomes" id="UP000546244">
    <property type="component" value="Unassembled WGS sequence"/>
</dbReference>
<dbReference type="NCBIfam" id="TIGR00621">
    <property type="entry name" value="ssb"/>
    <property type="match status" value="1"/>
</dbReference>
<dbReference type="AlphaFoldDB" id="A0A7X1A9N5"/>
<evidence type="ECO:0000256" key="2">
    <source>
        <dbReference type="HAMAP-Rule" id="MF_00984"/>
    </source>
</evidence>
<dbReference type="GO" id="GO:0009295">
    <property type="term" value="C:nucleoid"/>
    <property type="evidence" value="ECO:0007669"/>
    <property type="project" value="TreeGrafter"/>
</dbReference>
<dbReference type="PANTHER" id="PTHR10302">
    <property type="entry name" value="SINGLE-STRANDED DNA-BINDING PROTEIN"/>
    <property type="match status" value="1"/>
</dbReference>
<sequence length="160" mass="18068">MKMNRVQLIGRIARQLELKFIDTKDGKKAVCNFILAVTKKYANKDGEYQADFIPCVVWGKPAENLCKHQVVGSLIAVTGGNQTRQYDDKNGNKIYTMEVLADDIQYLESKGSRSAAKQGHQPQQQENQQPVHTEYVDQEAPIYDEGAQLVNNRFGTNEAY</sequence>
<dbReference type="PROSITE" id="PS50935">
    <property type="entry name" value="SSB"/>
    <property type="match status" value="1"/>
</dbReference>
<dbReference type="GO" id="GO:0003697">
    <property type="term" value="F:single-stranded DNA binding"/>
    <property type="evidence" value="ECO:0007669"/>
    <property type="project" value="UniProtKB-UniRule"/>
</dbReference>
<dbReference type="GO" id="GO:0006260">
    <property type="term" value="P:DNA replication"/>
    <property type="evidence" value="ECO:0007669"/>
    <property type="project" value="InterPro"/>
</dbReference>
<evidence type="ECO:0000313" key="5">
    <source>
        <dbReference type="EMBL" id="MBC2373758.1"/>
    </source>
</evidence>
<dbReference type="PANTHER" id="PTHR10302:SF27">
    <property type="entry name" value="SINGLE-STRANDED DNA-BINDING PROTEIN"/>
    <property type="match status" value="1"/>
</dbReference>
<dbReference type="CDD" id="cd04496">
    <property type="entry name" value="SSB_OBF"/>
    <property type="match status" value="1"/>
</dbReference>
<name>A0A7X1A9N5_9LIST</name>
<evidence type="ECO:0000256" key="1">
    <source>
        <dbReference type="ARBA" id="ARBA00023125"/>
    </source>
</evidence>
<organism evidence="5 6">
    <name type="scientific">Listeria booriae</name>
    <dbReference type="NCBI Taxonomy" id="1552123"/>
    <lineage>
        <taxon>Bacteria</taxon>
        <taxon>Bacillati</taxon>
        <taxon>Bacillota</taxon>
        <taxon>Bacilli</taxon>
        <taxon>Bacillales</taxon>
        <taxon>Listeriaceae</taxon>
        <taxon>Listeria</taxon>
    </lineage>
</organism>
<comment type="caution">
    <text evidence="5">The sequence shown here is derived from an EMBL/GenBank/DDBJ whole genome shotgun (WGS) entry which is preliminary data.</text>
</comment>
<dbReference type="PIRSF" id="PIRSF002070">
    <property type="entry name" value="SSB"/>
    <property type="match status" value="1"/>
</dbReference>
<keyword evidence="1 2" id="KW-0238">DNA-binding</keyword>
<reference evidence="5 6" key="1">
    <citation type="submission" date="2020-03" db="EMBL/GenBank/DDBJ databases">
        <title>Soil Listeria distribution.</title>
        <authorList>
            <person name="Liao J."/>
            <person name="Wiedmann M."/>
        </authorList>
    </citation>
    <scope>NUCLEOTIDE SEQUENCE [LARGE SCALE GENOMIC DNA]</scope>
    <source>
        <strain evidence="5 6">FSL L7-1850</strain>
    </source>
</reference>
<protein>
    <recommendedName>
        <fullName evidence="2 3">Single-stranded DNA-binding protein</fullName>
        <shortName evidence="2">SSB</shortName>
    </recommendedName>
</protein>
<gene>
    <name evidence="5" type="primary">ssb</name>
    <name evidence="5" type="ORF">HBP98_17235</name>
</gene>
<evidence type="ECO:0000256" key="3">
    <source>
        <dbReference type="PIRNR" id="PIRNR002070"/>
    </source>
</evidence>
<feature type="region of interest" description="Disordered" evidence="4">
    <location>
        <begin position="111"/>
        <end position="131"/>
    </location>
</feature>
<dbReference type="Pfam" id="PF00436">
    <property type="entry name" value="SSB"/>
    <property type="match status" value="1"/>
</dbReference>
<dbReference type="HAMAP" id="MF_00984">
    <property type="entry name" value="SSB"/>
    <property type="match status" value="1"/>
</dbReference>
<feature type="compositionally biased region" description="Low complexity" evidence="4">
    <location>
        <begin position="118"/>
        <end position="129"/>
    </location>
</feature>
<evidence type="ECO:0000313" key="6">
    <source>
        <dbReference type="Proteomes" id="UP000546244"/>
    </source>
</evidence>
<dbReference type="InterPro" id="IPR000424">
    <property type="entry name" value="Primosome_PriB/ssb"/>
</dbReference>
<dbReference type="InterPro" id="IPR012340">
    <property type="entry name" value="NA-bd_OB-fold"/>
</dbReference>
<comment type="caution">
    <text evidence="2">Lacks conserved residue(s) required for the propagation of feature annotation.</text>
</comment>
<dbReference type="EMBL" id="JAARMV010000009">
    <property type="protein sequence ID" value="MBC2373758.1"/>
    <property type="molecule type" value="Genomic_DNA"/>
</dbReference>
<dbReference type="RefSeq" id="WP_185620152.1">
    <property type="nucleotide sequence ID" value="NZ_JAARMV010000009.1"/>
</dbReference>
<evidence type="ECO:0000256" key="4">
    <source>
        <dbReference type="SAM" id="MobiDB-lite"/>
    </source>
</evidence>
<accession>A0A7X1A9N5</accession>
<dbReference type="Gene3D" id="2.40.50.140">
    <property type="entry name" value="Nucleic acid-binding proteins"/>
    <property type="match status" value="1"/>
</dbReference>
<dbReference type="InterPro" id="IPR011344">
    <property type="entry name" value="ssDNA-bd"/>
</dbReference>
<comment type="subunit">
    <text evidence="2">Homotetramer.</text>
</comment>